<feature type="transmembrane region" description="Helical" evidence="1">
    <location>
        <begin position="6"/>
        <end position="28"/>
    </location>
</feature>
<dbReference type="RefSeq" id="WP_261345083.1">
    <property type="nucleotide sequence ID" value="NZ_JAJMQV010000185.1"/>
</dbReference>
<name>A0ABT7PRC5_9BACT</name>
<comment type="caution">
    <text evidence="2">The sequence shown here is derived from an EMBL/GenBank/DDBJ whole genome shotgun (WGS) entry which is preliminary data.</text>
</comment>
<keyword evidence="1" id="KW-0812">Transmembrane</keyword>
<evidence type="ECO:0000313" key="3">
    <source>
        <dbReference type="Proteomes" id="UP001239462"/>
    </source>
</evidence>
<keyword evidence="1" id="KW-1133">Transmembrane helix</keyword>
<gene>
    <name evidence="2" type="ORF">QTN89_26605</name>
</gene>
<evidence type="ECO:0000313" key="2">
    <source>
        <dbReference type="EMBL" id="MDM4019053.1"/>
    </source>
</evidence>
<keyword evidence="3" id="KW-1185">Reference proteome</keyword>
<dbReference type="EMBL" id="JASZZN010000030">
    <property type="protein sequence ID" value="MDM4019053.1"/>
    <property type="molecule type" value="Genomic_DNA"/>
</dbReference>
<organism evidence="2 3">
    <name type="scientific">Roseiconus lacunae</name>
    <dbReference type="NCBI Taxonomy" id="2605694"/>
    <lineage>
        <taxon>Bacteria</taxon>
        <taxon>Pseudomonadati</taxon>
        <taxon>Planctomycetota</taxon>
        <taxon>Planctomycetia</taxon>
        <taxon>Pirellulales</taxon>
        <taxon>Pirellulaceae</taxon>
        <taxon>Roseiconus</taxon>
    </lineage>
</organism>
<keyword evidence="1" id="KW-0472">Membrane</keyword>
<sequence>MSHIDLVWLHALVIGVPAIATTILVPITRHVRRRTLWRHNSRSV</sequence>
<protein>
    <submittedName>
        <fullName evidence="2">Uncharacterized protein</fullName>
    </submittedName>
</protein>
<reference evidence="2 3" key="1">
    <citation type="submission" date="2023-06" db="EMBL/GenBank/DDBJ databases">
        <title>Roseiconus lacunae JC819 isolated from Gulf of Mannar region, Tamil Nadu.</title>
        <authorList>
            <person name="Pk S."/>
            <person name="Ch S."/>
            <person name="Ch V.R."/>
        </authorList>
    </citation>
    <scope>NUCLEOTIDE SEQUENCE [LARGE SCALE GENOMIC DNA]</scope>
    <source>
        <strain evidence="2 3">JC819</strain>
    </source>
</reference>
<accession>A0ABT7PRC5</accession>
<evidence type="ECO:0000256" key="1">
    <source>
        <dbReference type="SAM" id="Phobius"/>
    </source>
</evidence>
<dbReference type="Proteomes" id="UP001239462">
    <property type="component" value="Unassembled WGS sequence"/>
</dbReference>
<proteinExistence type="predicted"/>